<dbReference type="AlphaFoldDB" id="A0A3B1DFS5"/>
<protein>
    <submittedName>
        <fullName evidence="1">Uncharacterized protein</fullName>
    </submittedName>
</protein>
<proteinExistence type="predicted"/>
<accession>A0A3B1DFS5</accession>
<sequence length="213" mass="23436">MRHLFVSLLLLTLIALIPIQTFAETGMLDLIPHDALGAIALKSVNETGKHSDEFSNDTNIRPVVQPSMGMKMALGWIGVTGGLDKDAPLALILPDARKLKQKSYTARDPKLFIDNLILVLPFSKLNQLARCFNASPKKLKAGETVKGKGVVFGKYFKVYNKHLVISNSQARVEEYVATKSVATKMNSAQIKHANGGDILLHIGTRSWGNEWNE</sequence>
<reference evidence="1" key="1">
    <citation type="submission" date="2018-06" db="EMBL/GenBank/DDBJ databases">
        <authorList>
            <person name="Zhirakovskaya E."/>
        </authorList>
    </citation>
    <scope>NUCLEOTIDE SEQUENCE</scope>
</reference>
<dbReference type="EMBL" id="UOGL01000003">
    <property type="protein sequence ID" value="VAX35633.1"/>
    <property type="molecule type" value="Genomic_DNA"/>
</dbReference>
<name>A0A3B1DFS5_9ZZZZ</name>
<evidence type="ECO:0000313" key="1">
    <source>
        <dbReference type="EMBL" id="VAX35633.1"/>
    </source>
</evidence>
<feature type="non-terminal residue" evidence="1">
    <location>
        <position position="213"/>
    </location>
</feature>
<gene>
    <name evidence="1" type="ORF">MNBD_PLANCTO02-3208</name>
</gene>
<organism evidence="1">
    <name type="scientific">hydrothermal vent metagenome</name>
    <dbReference type="NCBI Taxonomy" id="652676"/>
    <lineage>
        <taxon>unclassified sequences</taxon>
        <taxon>metagenomes</taxon>
        <taxon>ecological metagenomes</taxon>
    </lineage>
</organism>